<dbReference type="Proteomes" id="UP000031338">
    <property type="component" value="Unassembled WGS sequence"/>
</dbReference>
<dbReference type="STRING" id="48936.NJ75_04049"/>
<proteinExistence type="predicted"/>
<accession>A0A0B9A066</accession>
<gene>
    <name evidence="1" type="ORF">NJ75_04049</name>
</gene>
<dbReference type="SUPFAM" id="SSF55785">
    <property type="entry name" value="PYP-like sensor domain (PAS domain)"/>
    <property type="match status" value="1"/>
</dbReference>
<keyword evidence="2" id="KW-1185">Reference proteome</keyword>
<comment type="caution">
    <text evidence="1">The sequence shown here is derived from an EMBL/GenBank/DDBJ whole genome shotgun (WGS) entry which is preliminary data.</text>
</comment>
<name>A0A0B9A066_9SPHN</name>
<dbReference type="RefSeq" id="WP_039337662.1">
    <property type="nucleotide sequence ID" value="NZ_JBNNWK010000016.1"/>
</dbReference>
<sequence length="96" mass="11215">MPQLDEIGVDRLGRIVEDAASEVYLFSADRFQFVLVNRGARQNLSYSRAEIAALTPWDPKPDIPREQFLKLIRPLLTKECERLDFETRQRRKDGTH</sequence>
<dbReference type="Gene3D" id="3.30.450.20">
    <property type="entry name" value="PAS domain"/>
    <property type="match status" value="1"/>
</dbReference>
<dbReference type="AlphaFoldDB" id="A0A0B9A066"/>
<evidence type="ECO:0008006" key="3">
    <source>
        <dbReference type="Google" id="ProtNLM"/>
    </source>
</evidence>
<reference evidence="1 2" key="1">
    <citation type="submission" date="2014-10" db="EMBL/GenBank/DDBJ databases">
        <title>Draft genome sequence of Novosphingobium subterraneum DSM 12447.</title>
        <authorList>
            <person name="Gan H.M."/>
            <person name="Gan H.Y."/>
            <person name="Savka M.A."/>
        </authorList>
    </citation>
    <scope>NUCLEOTIDE SEQUENCE [LARGE SCALE GENOMIC DNA]</scope>
    <source>
        <strain evidence="1 2">DSM 12447</strain>
    </source>
</reference>
<dbReference type="PATRIC" id="fig|48936.3.peg.4080"/>
<evidence type="ECO:0000313" key="2">
    <source>
        <dbReference type="Proteomes" id="UP000031338"/>
    </source>
</evidence>
<evidence type="ECO:0000313" key="1">
    <source>
        <dbReference type="EMBL" id="KHS42734.1"/>
    </source>
</evidence>
<dbReference type="InterPro" id="IPR035965">
    <property type="entry name" value="PAS-like_dom_sf"/>
</dbReference>
<organism evidence="1 2">
    <name type="scientific">Novosphingobium subterraneum</name>
    <dbReference type="NCBI Taxonomy" id="48936"/>
    <lineage>
        <taxon>Bacteria</taxon>
        <taxon>Pseudomonadati</taxon>
        <taxon>Pseudomonadota</taxon>
        <taxon>Alphaproteobacteria</taxon>
        <taxon>Sphingomonadales</taxon>
        <taxon>Sphingomonadaceae</taxon>
        <taxon>Novosphingobium</taxon>
    </lineage>
</organism>
<protein>
    <recommendedName>
        <fullName evidence="3">PAS fold-4 domain-containing protein</fullName>
    </recommendedName>
</protein>
<dbReference type="EMBL" id="JRVC01000026">
    <property type="protein sequence ID" value="KHS42734.1"/>
    <property type="molecule type" value="Genomic_DNA"/>
</dbReference>